<dbReference type="Gene3D" id="3.30.420.40">
    <property type="match status" value="2"/>
</dbReference>
<proteinExistence type="inferred from homology"/>
<dbReference type="Proteomes" id="UP000271678">
    <property type="component" value="Unassembled WGS sequence"/>
</dbReference>
<reference evidence="2 3" key="1">
    <citation type="submission" date="2018-11" db="EMBL/GenBank/DDBJ databases">
        <title>Draft genome of Simplicispira Flexivirga sp. BO-16.</title>
        <authorList>
            <person name="Im W.T."/>
        </authorList>
    </citation>
    <scope>NUCLEOTIDE SEQUENCE [LARGE SCALE GENOMIC DNA]</scope>
    <source>
        <strain evidence="2 3">BO-16</strain>
    </source>
</reference>
<dbReference type="SUPFAM" id="SSF53067">
    <property type="entry name" value="Actin-like ATPase domain"/>
    <property type="match status" value="1"/>
</dbReference>
<comment type="caution">
    <text evidence="2">The sequence shown here is derived from an EMBL/GenBank/DDBJ whole genome shotgun (WGS) entry which is preliminary data.</text>
</comment>
<dbReference type="OrthoDB" id="5174513at2"/>
<dbReference type="PANTHER" id="PTHR18964:SF149">
    <property type="entry name" value="BIFUNCTIONAL UDP-N-ACETYLGLUCOSAMINE 2-EPIMERASE_N-ACETYLMANNOSAMINE KINASE"/>
    <property type="match status" value="1"/>
</dbReference>
<gene>
    <name evidence="2" type="ORF">EFY87_14795</name>
</gene>
<dbReference type="PANTHER" id="PTHR18964">
    <property type="entry name" value="ROK (REPRESSOR, ORF, KINASE) FAMILY"/>
    <property type="match status" value="1"/>
</dbReference>
<keyword evidence="3" id="KW-1185">Reference proteome</keyword>
<dbReference type="InterPro" id="IPR000600">
    <property type="entry name" value="ROK"/>
</dbReference>
<dbReference type="AlphaFoldDB" id="A0A3M9M4N6"/>
<protein>
    <submittedName>
        <fullName evidence="2">ROK family transcriptional regulator</fullName>
    </submittedName>
</protein>
<dbReference type="EMBL" id="RJJQ01000016">
    <property type="protein sequence ID" value="RNI20492.1"/>
    <property type="molecule type" value="Genomic_DNA"/>
</dbReference>
<dbReference type="SUPFAM" id="SSF46785">
    <property type="entry name" value="Winged helix' DNA-binding domain"/>
    <property type="match status" value="1"/>
</dbReference>
<dbReference type="RefSeq" id="WP_123272249.1">
    <property type="nucleotide sequence ID" value="NZ_RJJQ01000016.1"/>
</dbReference>
<dbReference type="Pfam" id="PF00480">
    <property type="entry name" value="ROK"/>
    <property type="match status" value="1"/>
</dbReference>
<dbReference type="Gene3D" id="1.10.10.10">
    <property type="entry name" value="Winged helix-like DNA-binding domain superfamily/Winged helix DNA-binding domain"/>
    <property type="match status" value="1"/>
</dbReference>
<organism evidence="2 3">
    <name type="scientific">Flexivirga caeni</name>
    <dbReference type="NCBI Taxonomy" id="2294115"/>
    <lineage>
        <taxon>Bacteria</taxon>
        <taxon>Bacillati</taxon>
        <taxon>Actinomycetota</taxon>
        <taxon>Actinomycetes</taxon>
        <taxon>Micrococcales</taxon>
        <taxon>Dermacoccaceae</taxon>
        <taxon>Flexivirga</taxon>
    </lineage>
</organism>
<name>A0A3M9M4N6_9MICO</name>
<evidence type="ECO:0000313" key="2">
    <source>
        <dbReference type="EMBL" id="RNI20492.1"/>
    </source>
</evidence>
<evidence type="ECO:0000256" key="1">
    <source>
        <dbReference type="ARBA" id="ARBA00006479"/>
    </source>
</evidence>
<dbReference type="InterPro" id="IPR043129">
    <property type="entry name" value="ATPase_NBD"/>
</dbReference>
<dbReference type="InterPro" id="IPR036388">
    <property type="entry name" value="WH-like_DNA-bd_sf"/>
</dbReference>
<evidence type="ECO:0000313" key="3">
    <source>
        <dbReference type="Proteomes" id="UP000271678"/>
    </source>
</evidence>
<dbReference type="InterPro" id="IPR036390">
    <property type="entry name" value="WH_DNA-bd_sf"/>
</dbReference>
<comment type="similarity">
    <text evidence="1">Belongs to the ROK (NagC/XylR) family.</text>
</comment>
<sequence>MPPGARSAARPEQIRRHNLSVVLRHLHLHGPLSRPDLVRLTGLNRSTIGALVGDLVELGIVVQHTPTESRDRAGRPPYLVALRPGAVHVIAVDVDVARVQVAAVGLSGTVLDRITWEHRPGSDRSAARVADRVADAAGQLCVGVDDSVRVGVGVSVPAMVDNPQGIAVYAPNLQWSNAPFGSLLRARLGDHVVVGNDSDLALLAEHRRGVAAGFSHVVLVLGRVGVGGGVIVGGELLRGSRGYAAEIGHLTVQADGPVCHCGNRGCLEEYVGEEAILRAAEAAGIESPSLDSLFERAADGDAVALDVVSSVAQWLGRGLSSVAHVLNPEAIVTGGHLAQVLRIAEPSVRIGLQRGMLTIGRAPITLLQGTVPEASLIGAAELAFERLLAAPDLLPCLDHRRAAEPVPGS</sequence>
<accession>A0A3M9M4N6</accession>